<dbReference type="InParanoid" id="A0A3Q7GXL2"/>
<dbReference type="Proteomes" id="UP000004994">
    <property type="component" value="Chromosome 6"/>
</dbReference>
<dbReference type="STRING" id="4081.A0A3Q7GXL2"/>
<dbReference type="EnsemblPlants" id="Solyc06g069560.2.1">
    <property type="protein sequence ID" value="Solyc06g069560.2.1"/>
    <property type="gene ID" value="Solyc06g069560.2"/>
</dbReference>
<evidence type="ECO:0008006" key="4">
    <source>
        <dbReference type="Google" id="ProtNLM"/>
    </source>
</evidence>
<feature type="region of interest" description="Disordered" evidence="1">
    <location>
        <begin position="81"/>
        <end position="101"/>
    </location>
</feature>
<accession>A0A3Q7GXL2</accession>
<dbReference type="PANTHER" id="PTHR46872">
    <property type="entry name" value="DNA BINDING PROTEIN"/>
    <property type="match status" value="1"/>
</dbReference>
<organism evidence="2">
    <name type="scientific">Solanum lycopersicum</name>
    <name type="common">Tomato</name>
    <name type="synonym">Lycopersicon esculentum</name>
    <dbReference type="NCBI Taxonomy" id="4081"/>
    <lineage>
        <taxon>Eukaryota</taxon>
        <taxon>Viridiplantae</taxon>
        <taxon>Streptophyta</taxon>
        <taxon>Embryophyta</taxon>
        <taxon>Tracheophyta</taxon>
        <taxon>Spermatophyta</taxon>
        <taxon>Magnoliopsida</taxon>
        <taxon>eudicotyledons</taxon>
        <taxon>Gunneridae</taxon>
        <taxon>Pentapetalae</taxon>
        <taxon>asterids</taxon>
        <taxon>lamiids</taxon>
        <taxon>Solanales</taxon>
        <taxon>Solanaceae</taxon>
        <taxon>Solanoideae</taxon>
        <taxon>Solaneae</taxon>
        <taxon>Solanum</taxon>
        <taxon>Solanum subgen. Lycopersicon</taxon>
    </lineage>
</organism>
<feature type="region of interest" description="Disordered" evidence="1">
    <location>
        <begin position="1"/>
        <end position="23"/>
    </location>
</feature>
<dbReference type="AlphaFoldDB" id="A0A3Q7GXL2"/>
<dbReference type="OMA" id="CKHWASH"/>
<sequence length="508" mass="56510">MVQKRPYSEEKLYEVSSKQPRHVEPSTQLVSFLQFPCESVAPNSYTSGGDEEKFSEVRAFSEKRPDSCDVTAVPVSSEKAIETSIHGSASNSSWTSSSTSEEDIRSEVPFHVLTASKYYSSDPPFRVVIHPMEVYSPLFNNPPRKSVPIGPDFQAELPEWGAYDSKNISVKESTQESSNLPSQALESDFVDHHDEENKLAGTCIIPMPKLESPADHEENVGAGRIGCSCGDAGSFGCVRLHIMEAREKLKAALALGKNFWDHLAVEFPSRSKRDLVSYYFNVFILRKRAKQNRFDPSNIDSDNDEWQEIDDDVVATGAQMTDDDEDSVVESPIYQNYPGHNEIYVTEKQAYDEEAGVATLEDYQTINFCRRKVLSDVSKACPDELIDNNSSCGHNIQPLDRHHSNEVGNHDVEDNSCTTDAAGASSDTPQVKTDDCKHWASHFAGVGIDSGHDFVMEPSNGKEWDMGGYLSCPKNEVDLLPTCSMIEEVFGDEAWSSKHRDGHSLSKH</sequence>
<reference evidence="2" key="2">
    <citation type="submission" date="2019-01" db="UniProtKB">
        <authorList>
            <consortium name="EnsemblPlants"/>
        </authorList>
    </citation>
    <scope>IDENTIFICATION</scope>
    <source>
        <strain evidence="2">cv. Heinz 1706</strain>
    </source>
</reference>
<dbReference type="InterPro" id="IPR001005">
    <property type="entry name" value="SANT/Myb"/>
</dbReference>
<proteinExistence type="predicted"/>
<evidence type="ECO:0000313" key="2">
    <source>
        <dbReference type="EnsemblPlants" id="Solyc06g069560.2.1"/>
    </source>
</evidence>
<feature type="compositionally biased region" description="Low complexity" evidence="1">
    <location>
        <begin position="88"/>
        <end position="99"/>
    </location>
</feature>
<keyword evidence="3" id="KW-1185">Reference proteome</keyword>
<evidence type="ECO:0000313" key="3">
    <source>
        <dbReference type="Proteomes" id="UP000004994"/>
    </source>
</evidence>
<dbReference type="PaxDb" id="4081-Solyc06g069560.1.1"/>
<name>A0A3Q7GXL2_SOLLC</name>
<reference evidence="2" key="1">
    <citation type="journal article" date="2012" name="Nature">
        <title>The tomato genome sequence provides insights into fleshy fruit evolution.</title>
        <authorList>
            <consortium name="Tomato Genome Consortium"/>
        </authorList>
    </citation>
    <scope>NUCLEOTIDE SEQUENCE [LARGE SCALE GENOMIC DNA]</scope>
    <source>
        <strain evidence="2">cv. Heinz 1706</strain>
    </source>
</reference>
<dbReference type="CDD" id="cd00167">
    <property type="entry name" value="SANT"/>
    <property type="match status" value="1"/>
</dbReference>
<protein>
    <recommendedName>
        <fullName evidence="4">Myb-like domain-containing protein</fullName>
    </recommendedName>
</protein>
<evidence type="ECO:0000256" key="1">
    <source>
        <dbReference type="SAM" id="MobiDB-lite"/>
    </source>
</evidence>
<dbReference type="Gramene" id="Solyc06g069560.2.1">
    <property type="protein sequence ID" value="Solyc06g069560.2.1"/>
    <property type="gene ID" value="Solyc06g069560.2"/>
</dbReference>
<feature type="compositionally biased region" description="Basic and acidic residues" evidence="1">
    <location>
        <begin position="1"/>
        <end position="13"/>
    </location>
</feature>
<dbReference type="FunCoup" id="A0A3Q7GXL2">
    <property type="interactions" value="1352"/>
</dbReference>
<dbReference type="PANTHER" id="PTHR46872:SF10">
    <property type="entry name" value="MYB-LIKE DOMAIN-CONTAINING PROTEIN"/>
    <property type="match status" value="1"/>
</dbReference>